<feature type="compositionally biased region" description="Gly residues" evidence="2">
    <location>
        <begin position="291"/>
        <end position="318"/>
    </location>
</feature>
<feature type="compositionally biased region" description="Gly residues" evidence="2">
    <location>
        <begin position="133"/>
        <end position="148"/>
    </location>
</feature>
<dbReference type="EMBL" id="KV419406">
    <property type="protein sequence ID" value="KZS93876.1"/>
    <property type="molecule type" value="Genomic_DNA"/>
</dbReference>
<keyword evidence="5" id="KW-1185">Reference proteome</keyword>
<name>A0A164V720_9AGAM</name>
<feature type="region of interest" description="Disordered" evidence="2">
    <location>
        <begin position="117"/>
        <end position="148"/>
    </location>
</feature>
<dbReference type="Gene3D" id="3.40.30.10">
    <property type="entry name" value="Glutaredoxin"/>
    <property type="match status" value="1"/>
</dbReference>
<dbReference type="PANTHER" id="PTHR46052:SF1">
    <property type="entry name" value="PHOSDUCIN-LIKE PROTEIN"/>
    <property type="match status" value="1"/>
</dbReference>
<proteinExistence type="inferred from homology"/>
<comment type="similarity">
    <text evidence="1">Belongs to the phosducin family.</text>
</comment>
<evidence type="ECO:0000313" key="5">
    <source>
        <dbReference type="Proteomes" id="UP000076722"/>
    </source>
</evidence>
<protein>
    <recommendedName>
        <fullName evidence="3">Phosducin domain-containing protein</fullName>
    </recommendedName>
</protein>
<dbReference type="CDD" id="cd02957">
    <property type="entry name" value="Phd_like"/>
    <property type="match status" value="1"/>
</dbReference>
<feature type="non-terminal residue" evidence="4">
    <location>
        <position position="1"/>
    </location>
</feature>
<organism evidence="4 5">
    <name type="scientific">Sistotremastrum niveocremeum HHB9708</name>
    <dbReference type="NCBI Taxonomy" id="1314777"/>
    <lineage>
        <taxon>Eukaryota</taxon>
        <taxon>Fungi</taxon>
        <taxon>Dikarya</taxon>
        <taxon>Basidiomycota</taxon>
        <taxon>Agaricomycotina</taxon>
        <taxon>Agaricomycetes</taxon>
        <taxon>Sistotremastrales</taxon>
        <taxon>Sistotremastraceae</taxon>
        <taxon>Sertulicium</taxon>
        <taxon>Sertulicium niveocremeum</taxon>
    </lineage>
</organism>
<dbReference type="AlphaFoldDB" id="A0A164V720"/>
<dbReference type="STRING" id="1314777.A0A164V720"/>
<feature type="region of interest" description="Disordered" evidence="2">
    <location>
        <begin position="290"/>
        <end position="337"/>
    </location>
</feature>
<dbReference type="InterPro" id="IPR036249">
    <property type="entry name" value="Thioredoxin-like_sf"/>
</dbReference>
<evidence type="ECO:0000313" key="4">
    <source>
        <dbReference type="EMBL" id="KZS93876.1"/>
    </source>
</evidence>
<dbReference type="Proteomes" id="UP000076722">
    <property type="component" value="Unassembled WGS sequence"/>
</dbReference>
<evidence type="ECO:0000259" key="3">
    <source>
        <dbReference type="Pfam" id="PF02114"/>
    </source>
</evidence>
<evidence type="ECO:0000256" key="1">
    <source>
        <dbReference type="ARBA" id="ARBA00009686"/>
    </source>
</evidence>
<feature type="region of interest" description="Disordered" evidence="2">
    <location>
        <begin position="1"/>
        <end position="75"/>
    </location>
</feature>
<feature type="domain" description="Phosducin" evidence="3">
    <location>
        <begin position="149"/>
        <end position="217"/>
    </location>
</feature>
<dbReference type="InterPro" id="IPR024253">
    <property type="entry name" value="Phosducin_thioredoxin-like_dom"/>
</dbReference>
<accession>A0A164V720</accession>
<evidence type="ECO:0000256" key="2">
    <source>
        <dbReference type="SAM" id="MobiDB-lite"/>
    </source>
</evidence>
<dbReference type="OrthoDB" id="70588at2759"/>
<dbReference type="InterPro" id="IPR051499">
    <property type="entry name" value="Phosducin-like_reg"/>
</dbReference>
<sequence>LEQAVLSGELFAGRNRSPSPARSLSPDHPANSNYPSSSGGGLKEWPTEEWEGSYHYPSRQYGSARGSSTGQTGVKGVLRDSSLASSSAQLSQLEAERERKRVWLRGDLGGLTYSEEQALDRRRYGDDSENERGGQGGGDGDGEGGGKAFGHLREVVESNFVRAVEGEGRDTWVVMHIYHPTLERCATLDQSLVLLARSYPSVKFLHARADKLGFASLSSSSHSSSFSSSAAAEYDLNSDDDFDFEEDEYAPVPPQKTDLDVLPTLLVYKGGQLIHTWVRVDWIVEAEVGSGTSGTGNGKSASGGGSGNGGGGGRGGGMMMFRREEGEDGGIKELLEK</sequence>
<dbReference type="PANTHER" id="PTHR46052">
    <property type="entry name" value="PHOSDUCIN-LIKE PROTEIN"/>
    <property type="match status" value="1"/>
</dbReference>
<dbReference type="SUPFAM" id="SSF52833">
    <property type="entry name" value="Thioredoxin-like"/>
    <property type="match status" value="1"/>
</dbReference>
<dbReference type="Pfam" id="PF02114">
    <property type="entry name" value="Phosducin"/>
    <property type="match status" value="1"/>
</dbReference>
<feature type="compositionally biased region" description="Basic and acidic residues" evidence="2">
    <location>
        <begin position="118"/>
        <end position="132"/>
    </location>
</feature>
<reference evidence="4 5" key="1">
    <citation type="journal article" date="2016" name="Mol. Biol. Evol.">
        <title>Comparative Genomics of Early-Diverging Mushroom-Forming Fungi Provides Insights into the Origins of Lignocellulose Decay Capabilities.</title>
        <authorList>
            <person name="Nagy L.G."/>
            <person name="Riley R."/>
            <person name="Tritt A."/>
            <person name="Adam C."/>
            <person name="Daum C."/>
            <person name="Floudas D."/>
            <person name="Sun H."/>
            <person name="Yadav J.S."/>
            <person name="Pangilinan J."/>
            <person name="Larsson K.H."/>
            <person name="Matsuura K."/>
            <person name="Barry K."/>
            <person name="Labutti K."/>
            <person name="Kuo R."/>
            <person name="Ohm R.A."/>
            <person name="Bhattacharya S.S."/>
            <person name="Shirouzu T."/>
            <person name="Yoshinaga Y."/>
            <person name="Martin F.M."/>
            <person name="Grigoriev I.V."/>
            <person name="Hibbett D.S."/>
        </authorList>
    </citation>
    <scope>NUCLEOTIDE SEQUENCE [LARGE SCALE GENOMIC DNA]</scope>
    <source>
        <strain evidence="4 5">HHB9708</strain>
    </source>
</reference>
<gene>
    <name evidence="4" type="ORF">SISNIDRAFT_506642</name>
</gene>
<feature type="compositionally biased region" description="Basic and acidic residues" evidence="2">
    <location>
        <begin position="321"/>
        <end position="337"/>
    </location>
</feature>